<dbReference type="VEuPathDB" id="FungiDB:HCDG_08457"/>
<dbReference type="HOGENOM" id="CLU_2235817_0_0_1"/>
<organism evidence="1 2">
    <name type="scientific">Ajellomyces capsulatus (strain H143)</name>
    <name type="common">Darling's disease fungus</name>
    <name type="synonym">Histoplasma capsulatum</name>
    <dbReference type="NCBI Taxonomy" id="544712"/>
    <lineage>
        <taxon>Eukaryota</taxon>
        <taxon>Fungi</taxon>
        <taxon>Dikarya</taxon>
        <taxon>Ascomycota</taxon>
        <taxon>Pezizomycotina</taxon>
        <taxon>Eurotiomycetes</taxon>
        <taxon>Eurotiomycetidae</taxon>
        <taxon>Onygenales</taxon>
        <taxon>Ajellomycetaceae</taxon>
        <taxon>Histoplasma</taxon>
    </lineage>
</organism>
<accession>C6HR72</accession>
<dbReference type="Proteomes" id="UP000002624">
    <property type="component" value="Unassembled WGS sequence"/>
</dbReference>
<proteinExistence type="predicted"/>
<dbReference type="EMBL" id="GG692436">
    <property type="protein sequence ID" value="EER37006.1"/>
    <property type="molecule type" value="Genomic_DNA"/>
</dbReference>
<gene>
    <name evidence="1" type="ORF">HCDG_08457</name>
</gene>
<dbReference type="AlphaFoldDB" id="C6HR72"/>
<name>C6HR72_AJECH</name>
<protein>
    <submittedName>
        <fullName evidence="1">Uncharacterized protein</fullName>
    </submittedName>
</protein>
<evidence type="ECO:0000313" key="2">
    <source>
        <dbReference type="Proteomes" id="UP000002624"/>
    </source>
</evidence>
<sequence length="105" mass="11373">MRYQLTAAIFDVLQVCGVRMSEGEFPSAANQELLAVSHSDCLVLHDPSKKLTLLLCRSESQATMFSPANELVPERRNVLAQAQRLGGQSRVRIGMTTNTAGLVGA</sequence>
<reference evidence="2" key="1">
    <citation type="submission" date="2009-05" db="EMBL/GenBank/DDBJ databases">
        <title>The genome sequence of Ajellomyces capsulatus strain H143.</title>
        <authorList>
            <person name="Champion M."/>
            <person name="Cuomo C.A."/>
            <person name="Ma L.-J."/>
            <person name="Henn M.R."/>
            <person name="Sil A."/>
            <person name="Goldman B."/>
            <person name="Young S.K."/>
            <person name="Kodira C.D."/>
            <person name="Zeng Q."/>
            <person name="Koehrsen M."/>
            <person name="Alvarado L."/>
            <person name="Berlin A.M."/>
            <person name="Borenstein D."/>
            <person name="Chen Z."/>
            <person name="Engels R."/>
            <person name="Freedman E."/>
            <person name="Gellesch M."/>
            <person name="Goldberg J."/>
            <person name="Griggs A."/>
            <person name="Gujja S."/>
            <person name="Heiman D.I."/>
            <person name="Hepburn T.A."/>
            <person name="Howarth C."/>
            <person name="Jen D."/>
            <person name="Larson L."/>
            <person name="Lewis B."/>
            <person name="Mehta T."/>
            <person name="Park D."/>
            <person name="Pearson M."/>
            <person name="Roberts A."/>
            <person name="Saif S."/>
            <person name="Shea T.D."/>
            <person name="Shenoy N."/>
            <person name="Sisk P."/>
            <person name="Stolte C."/>
            <person name="Sykes S."/>
            <person name="Walk T."/>
            <person name="White J."/>
            <person name="Yandava C."/>
            <person name="Klein B."/>
            <person name="McEwen J.G."/>
            <person name="Puccia R."/>
            <person name="Goldman G.H."/>
            <person name="Felipe M.S."/>
            <person name="Nino-Vega G."/>
            <person name="San-Blas G."/>
            <person name="Taylor J.W."/>
            <person name="Mendoza L."/>
            <person name="Galagan J.E."/>
            <person name="Nusbaum C."/>
            <person name="Birren B.W."/>
        </authorList>
    </citation>
    <scope>NUCLEOTIDE SEQUENCE [LARGE SCALE GENOMIC DNA]</scope>
    <source>
        <strain evidence="2">H143</strain>
    </source>
</reference>
<evidence type="ECO:0000313" key="1">
    <source>
        <dbReference type="EMBL" id="EER37006.1"/>
    </source>
</evidence>